<evidence type="ECO:0000313" key="3">
    <source>
        <dbReference type="Proteomes" id="UP000192796"/>
    </source>
</evidence>
<protein>
    <recommendedName>
        <fullName evidence="4">Porin</fullName>
    </recommendedName>
</protein>
<reference evidence="2 3" key="1">
    <citation type="submission" date="2016-03" db="EMBL/GenBank/DDBJ databases">
        <title>Niastella vici sp. nov., isolated from farmland soil.</title>
        <authorList>
            <person name="Chen L."/>
            <person name="Wang D."/>
            <person name="Yang S."/>
            <person name="Wang G."/>
        </authorList>
    </citation>
    <scope>NUCLEOTIDE SEQUENCE [LARGE SCALE GENOMIC DNA]</scope>
    <source>
        <strain evidence="2 3">DJ57</strain>
    </source>
</reference>
<dbReference type="Proteomes" id="UP000192796">
    <property type="component" value="Unassembled WGS sequence"/>
</dbReference>
<keyword evidence="3" id="KW-1185">Reference proteome</keyword>
<keyword evidence="1" id="KW-0732">Signal</keyword>
<feature type="chain" id="PRO_5013320333" description="Porin" evidence="1">
    <location>
        <begin position="19"/>
        <end position="380"/>
    </location>
</feature>
<comment type="caution">
    <text evidence="2">The sequence shown here is derived from an EMBL/GenBank/DDBJ whole genome shotgun (WGS) entry which is preliminary data.</text>
</comment>
<organism evidence="2 3">
    <name type="scientific">Niastella vici</name>
    <dbReference type="NCBI Taxonomy" id="1703345"/>
    <lineage>
        <taxon>Bacteria</taxon>
        <taxon>Pseudomonadati</taxon>
        <taxon>Bacteroidota</taxon>
        <taxon>Chitinophagia</taxon>
        <taxon>Chitinophagales</taxon>
        <taxon>Chitinophagaceae</taxon>
        <taxon>Niastella</taxon>
    </lineage>
</organism>
<evidence type="ECO:0000256" key="1">
    <source>
        <dbReference type="SAM" id="SignalP"/>
    </source>
</evidence>
<dbReference type="RefSeq" id="WP_081145508.1">
    <property type="nucleotide sequence ID" value="NZ_LVYD01000002.1"/>
</dbReference>
<name>A0A1V9G7W4_9BACT</name>
<dbReference type="OrthoDB" id="5383458at2"/>
<accession>A0A1V9G7W4</accession>
<sequence>MKRFLIILSVFSPLYLLAQDSMAKKNAWSFSGYLKDLEWVRFEKGFTNVAATNLVHNRMNIKWNPVENWTARLEVRNRLYWGDDVRVLPGFTQQLRNENEAVNLSIKWFEAKSAILHTNVERLWLEYKKTKWNIRAGRQRINWGITNTWNPNDLFNSYNFLDFDYEERPGSDAVKGQYLVNDLSNVEIAVAGTGHRPVIAARYFTNYHKYDLQWNAGVYQSRFTAGFGWAGSIKDAGFKGEAQFYADQKNEISRLLLVLEGDYMFKNGWYLSSAFLYNEKGIDRPLNDWTQLKFQASPRSLMPAKWNILINTSREFSPVFSGSMNVVYSPGMNMLILFPAFRYNLKTNFDIDFVWQSFFAETARFDALSHTGFLRLRWSF</sequence>
<evidence type="ECO:0008006" key="4">
    <source>
        <dbReference type="Google" id="ProtNLM"/>
    </source>
</evidence>
<proteinExistence type="predicted"/>
<dbReference type="AlphaFoldDB" id="A0A1V9G7W4"/>
<dbReference type="STRING" id="1703345.A3860_13885"/>
<feature type="signal peptide" evidence="1">
    <location>
        <begin position="1"/>
        <end position="18"/>
    </location>
</feature>
<gene>
    <name evidence="2" type="ORF">A3860_13885</name>
</gene>
<evidence type="ECO:0000313" key="2">
    <source>
        <dbReference type="EMBL" id="OQP66566.1"/>
    </source>
</evidence>
<dbReference type="EMBL" id="LVYD01000002">
    <property type="protein sequence ID" value="OQP66566.1"/>
    <property type="molecule type" value="Genomic_DNA"/>
</dbReference>